<dbReference type="Gene3D" id="3.10.180.10">
    <property type="entry name" value="2,3-Dihydroxybiphenyl 1,2-Dioxygenase, domain 1"/>
    <property type="match status" value="1"/>
</dbReference>
<protein>
    <submittedName>
        <fullName evidence="2">Glyoxalase</fullName>
    </submittedName>
</protein>
<evidence type="ECO:0000313" key="2">
    <source>
        <dbReference type="EMBL" id="OBA83015.1"/>
    </source>
</evidence>
<dbReference type="InterPro" id="IPR004360">
    <property type="entry name" value="Glyas_Fos-R_dOase_dom"/>
</dbReference>
<dbReference type="InterPro" id="IPR037523">
    <property type="entry name" value="VOC_core"/>
</dbReference>
<dbReference type="SUPFAM" id="SSF54593">
    <property type="entry name" value="Glyoxalase/Bleomycin resistance protein/Dihydroxybiphenyl dioxygenase"/>
    <property type="match status" value="1"/>
</dbReference>
<dbReference type="AlphaFoldDB" id="A0A1A0MC65"/>
<sequence length="147" mass="15768">MDMKFEIAVLPVSDVDRAKDFYEKLGWRLDADFETAADFRVIQLTPPGSGASVIFGTGVSDAVPGSVGGLHLVVDDVVAARAELVGRGITVSEVFHDEGGVFHRAGTAGRVDGPDLERRSYASYASFEDPDGNGWVLQEITTRLPGR</sequence>
<evidence type="ECO:0000313" key="3">
    <source>
        <dbReference type="Proteomes" id="UP000093962"/>
    </source>
</evidence>
<comment type="caution">
    <text evidence="2">The sequence shown here is derived from an EMBL/GenBank/DDBJ whole genome shotgun (WGS) entry which is preliminary data.</text>
</comment>
<feature type="domain" description="VOC" evidence="1">
    <location>
        <begin position="4"/>
        <end position="140"/>
    </location>
</feature>
<evidence type="ECO:0000259" key="1">
    <source>
        <dbReference type="PROSITE" id="PS51819"/>
    </source>
</evidence>
<name>A0A1A0MC65_MYCMU</name>
<proteinExistence type="predicted"/>
<reference evidence="2 3" key="1">
    <citation type="submission" date="2016-06" db="EMBL/GenBank/DDBJ databases">
        <authorList>
            <person name="Kjaerup R.B."/>
            <person name="Dalgaard T.S."/>
            <person name="Juul-Madsen H.R."/>
        </authorList>
    </citation>
    <scope>NUCLEOTIDE SEQUENCE [LARGE SCALE GENOMIC DNA]</scope>
    <source>
        <strain evidence="2 3">1199456.5</strain>
    </source>
</reference>
<dbReference type="Pfam" id="PF00903">
    <property type="entry name" value="Glyoxalase"/>
    <property type="match status" value="1"/>
</dbReference>
<accession>A0A1A0MC65</accession>
<dbReference type="Proteomes" id="UP000093962">
    <property type="component" value="Unassembled WGS sequence"/>
</dbReference>
<dbReference type="InterPro" id="IPR029068">
    <property type="entry name" value="Glyas_Bleomycin-R_OHBP_Dase"/>
</dbReference>
<organism evidence="2 3">
    <name type="scientific">Mycolicibacterium mucogenicum</name>
    <name type="common">Mycobacterium mucogenicum</name>
    <dbReference type="NCBI Taxonomy" id="56689"/>
    <lineage>
        <taxon>Bacteria</taxon>
        <taxon>Bacillati</taxon>
        <taxon>Actinomycetota</taxon>
        <taxon>Actinomycetes</taxon>
        <taxon>Mycobacteriales</taxon>
        <taxon>Mycobacteriaceae</taxon>
        <taxon>Mycolicibacterium</taxon>
    </lineage>
</organism>
<dbReference type="EMBL" id="LZSF01000217">
    <property type="protein sequence ID" value="OBA83015.1"/>
    <property type="molecule type" value="Genomic_DNA"/>
</dbReference>
<dbReference type="RefSeq" id="WP_061004521.1">
    <property type="nucleotide sequence ID" value="NZ_JAPMJT010000001.1"/>
</dbReference>
<dbReference type="PROSITE" id="PS51819">
    <property type="entry name" value="VOC"/>
    <property type="match status" value="1"/>
</dbReference>
<dbReference type="OrthoDB" id="485032at2"/>
<gene>
    <name evidence="2" type="ORF">A5642_26925</name>
</gene>